<comment type="caution">
    <text evidence="1">The sequence shown here is derived from an EMBL/GenBank/DDBJ whole genome shotgun (WGS) entry which is preliminary data.</text>
</comment>
<accession>A0A164ZHK3</accession>
<protein>
    <submittedName>
        <fullName evidence="1">Uncharacterized protein</fullName>
    </submittedName>
</protein>
<evidence type="ECO:0000313" key="2">
    <source>
        <dbReference type="Proteomes" id="UP000076858"/>
    </source>
</evidence>
<keyword evidence="2" id="KW-1185">Reference proteome</keyword>
<proteinExistence type="predicted"/>
<organism evidence="1 2">
    <name type="scientific">Daphnia magna</name>
    <dbReference type="NCBI Taxonomy" id="35525"/>
    <lineage>
        <taxon>Eukaryota</taxon>
        <taxon>Metazoa</taxon>
        <taxon>Ecdysozoa</taxon>
        <taxon>Arthropoda</taxon>
        <taxon>Crustacea</taxon>
        <taxon>Branchiopoda</taxon>
        <taxon>Diplostraca</taxon>
        <taxon>Cladocera</taxon>
        <taxon>Anomopoda</taxon>
        <taxon>Daphniidae</taxon>
        <taxon>Daphnia</taxon>
    </lineage>
</organism>
<sequence length="73" mass="8189">MDCTDDDMEGNHTSHRSPVYEEQLSVRFSYATTVFSSTSSVANVVTRKIAIEQPFDANISRVPVFPGCFNQAW</sequence>
<reference evidence="1 2" key="1">
    <citation type="submission" date="2016-03" db="EMBL/GenBank/DDBJ databases">
        <title>EvidentialGene: Evidence-directed Construction of Genes on Genomes.</title>
        <authorList>
            <person name="Gilbert D.G."/>
            <person name="Choi J.-H."/>
            <person name="Mockaitis K."/>
            <person name="Colbourne J."/>
            <person name="Pfrender M."/>
        </authorList>
    </citation>
    <scope>NUCLEOTIDE SEQUENCE [LARGE SCALE GENOMIC DNA]</scope>
    <source>
        <strain evidence="1 2">Xinb3</strain>
        <tissue evidence="1">Complete organism</tissue>
    </source>
</reference>
<gene>
    <name evidence="1" type="ORF">APZ42_018022</name>
</gene>
<dbReference type="AlphaFoldDB" id="A0A164ZHK3"/>
<dbReference type="EMBL" id="LRGB01000725">
    <property type="protein sequence ID" value="KZS16376.1"/>
    <property type="molecule type" value="Genomic_DNA"/>
</dbReference>
<name>A0A164ZHK3_9CRUS</name>
<evidence type="ECO:0000313" key="1">
    <source>
        <dbReference type="EMBL" id="KZS16376.1"/>
    </source>
</evidence>
<dbReference type="Proteomes" id="UP000076858">
    <property type="component" value="Unassembled WGS sequence"/>
</dbReference>